<keyword evidence="5" id="KW-1185">Reference proteome</keyword>
<evidence type="ECO:0000256" key="1">
    <source>
        <dbReference type="ARBA" id="ARBA00009003"/>
    </source>
</evidence>
<keyword evidence="3" id="KW-0812">Transmembrane</keyword>
<dbReference type="InterPro" id="IPR007577">
    <property type="entry name" value="GlycoTrfase_DXD_sugar-bd_CS"/>
</dbReference>
<keyword evidence="3" id="KW-0472">Membrane</keyword>
<feature type="transmembrane region" description="Helical" evidence="3">
    <location>
        <begin position="40"/>
        <end position="58"/>
    </location>
</feature>
<accession>A0ABP0DIT2</accession>
<dbReference type="Gene3D" id="3.90.550.20">
    <property type="match status" value="1"/>
</dbReference>
<feature type="compositionally biased region" description="Polar residues" evidence="2">
    <location>
        <begin position="82"/>
        <end position="96"/>
    </location>
</feature>
<dbReference type="PANTHER" id="PTHR31834">
    <property type="entry name" value="INITIATION-SPECIFIC ALPHA-1,6-MANNOSYLTRANSFERASE"/>
    <property type="match status" value="1"/>
</dbReference>
<proteinExistence type="inferred from homology"/>
<comment type="similarity">
    <text evidence="1">Belongs to the glycosyltransferase 32 family.</text>
</comment>
<name>A0ABP0DIT2_9PEZI</name>
<protein>
    <recommendedName>
        <fullName evidence="6">Initiation-specific alpha-1,6-mannosyltransferase</fullName>
    </recommendedName>
</protein>
<dbReference type="SUPFAM" id="SSF53448">
    <property type="entry name" value="Nucleotide-diphospho-sugar transferases"/>
    <property type="match status" value="1"/>
</dbReference>
<sequence>MLPRWTGGGSAGTAVTGSPTRAAALSFLRPRFTGTGLRRLLVVVALAVVIFILIFRLSPETDELLALPDGVRHLPWSRPVSDTTSPISTAHGNATADQRHGEQAHLDADSYVTDATTRLPHIPAKIWQVYLDFKPSALSVTFLTSWLFRSPSYSYTLLDKAGALGLVSRLAGMATADTEKRVHIYPDIDVTKPMVADNNKAENTKGIWPWGKKKAAKPIHVEMRMSSPAEWRDLTFAKDALKQYEAMPRRVLRADFLRYLVLALEGGVYSDVDTSLVRAIRDWVPEAMRAQTRLIVGLEADTSPPVRGTTYEVQFCQWTLASAADHPTMWTMLDRILRKIKKARGGIFGEKLSDEDVLAITGPAAWTDVVFEHLDQVAGTGVGAPRITWETLAGMREPRFYGDTLVLPIDGFATGVPHSHASRRVSQQTLVKHQFHGKWRDDRG</sequence>
<keyword evidence="3" id="KW-1133">Transmembrane helix</keyword>
<organism evidence="4 5">
    <name type="scientific">Sporothrix epigloea</name>
    <dbReference type="NCBI Taxonomy" id="1892477"/>
    <lineage>
        <taxon>Eukaryota</taxon>
        <taxon>Fungi</taxon>
        <taxon>Dikarya</taxon>
        <taxon>Ascomycota</taxon>
        <taxon>Pezizomycotina</taxon>
        <taxon>Sordariomycetes</taxon>
        <taxon>Sordariomycetidae</taxon>
        <taxon>Ophiostomatales</taxon>
        <taxon>Ophiostomataceae</taxon>
        <taxon>Sporothrix</taxon>
    </lineage>
</organism>
<gene>
    <name evidence="4" type="ORF">SEPCBS57363_002960</name>
</gene>
<evidence type="ECO:0000313" key="5">
    <source>
        <dbReference type="Proteomes" id="UP001642501"/>
    </source>
</evidence>
<dbReference type="Pfam" id="PF04488">
    <property type="entry name" value="Gly_transf_sug"/>
    <property type="match status" value="1"/>
</dbReference>
<comment type="caution">
    <text evidence="4">The sequence shown here is derived from an EMBL/GenBank/DDBJ whole genome shotgun (WGS) entry which is preliminary data.</text>
</comment>
<reference evidence="4 5" key="1">
    <citation type="submission" date="2024-01" db="EMBL/GenBank/DDBJ databases">
        <authorList>
            <person name="Allen C."/>
            <person name="Tagirdzhanova G."/>
        </authorList>
    </citation>
    <scope>NUCLEOTIDE SEQUENCE [LARGE SCALE GENOMIC DNA]</scope>
    <source>
        <strain evidence="4 5">CBS 573.63</strain>
    </source>
</reference>
<evidence type="ECO:0000313" key="4">
    <source>
        <dbReference type="EMBL" id="CAK7268175.1"/>
    </source>
</evidence>
<dbReference type="Proteomes" id="UP001642501">
    <property type="component" value="Unassembled WGS sequence"/>
</dbReference>
<feature type="region of interest" description="Disordered" evidence="2">
    <location>
        <begin position="82"/>
        <end position="103"/>
    </location>
</feature>
<evidence type="ECO:0008006" key="6">
    <source>
        <dbReference type="Google" id="ProtNLM"/>
    </source>
</evidence>
<evidence type="ECO:0000256" key="2">
    <source>
        <dbReference type="SAM" id="MobiDB-lite"/>
    </source>
</evidence>
<dbReference type="EMBL" id="CAWUOM010000043">
    <property type="protein sequence ID" value="CAK7268175.1"/>
    <property type="molecule type" value="Genomic_DNA"/>
</dbReference>
<dbReference type="InterPro" id="IPR039367">
    <property type="entry name" value="Och1-like"/>
</dbReference>
<dbReference type="InterPro" id="IPR029044">
    <property type="entry name" value="Nucleotide-diphossugar_trans"/>
</dbReference>
<dbReference type="PANTHER" id="PTHR31834:SF1">
    <property type="entry name" value="INITIATION-SPECIFIC ALPHA-1,6-MANNOSYLTRANSFERASE"/>
    <property type="match status" value="1"/>
</dbReference>
<evidence type="ECO:0000256" key="3">
    <source>
        <dbReference type="SAM" id="Phobius"/>
    </source>
</evidence>